<name>A0AAV5U8T5_9BILA</name>
<feature type="transmembrane region" description="Helical" evidence="1">
    <location>
        <begin position="22"/>
        <end position="42"/>
    </location>
</feature>
<keyword evidence="1" id="KW-0812">Transmembrane</keyword>
<dbReference type="Proteomes" id="UP001432027">
    <property type="component" value="Unassembled WGS sequence"/>
</dbReference>
<gene>
    <name evidence="2" type="ORF">PENTCL1PPCAC_25449</name>
</gene>
<accession>A0AAV5U8T5</accession>
<evidence type="ECO:0008006" key="4">
    <source>
        <dbReference type="Google" id="ProtNLM"/>
    </source>
</evidence>
<comment type="caution">
    <text evidence="2">The sequence shown here is derived from an EMBL/GenBank/DDBJ whole genome shotgun (WGS) entry which is preliminary data.</text>
</comment>
<keyword evidence="1" id="KW-0472">Membrane</keyword>
<protein>
    <recommendedName>
        <fullName evidence="4">Palmitoyltransferase</fullName>
    </recommendedName>
</protein>
<feature type="transmembrane region" description="Helical" evidence="1">
    <location>
        <begin position="77"/>
        <end position="100"/>
    </location>
</feature>
<feature type="non-terminal residue" evidence="2">
    <location>
        <position position="1"/>
    </location>
</feature>
<evidence type="ECO:0000256" key="1">
    <source>
        <dbReference type="SAM" id="Phobius"/>
    </source>
</evidence>
<dbReference type="EMBL" id="BTSX01000006">
    <property type="protein sequence ID" value="GMT03275.1"/>
    <property type="molecule type" value="Genomic_DNA"/>
</dbReference>
<feature type="transmembrane region" description="Helical" evidence="1">
    <location>
        <begin position="49"/>
        <end position="71"/>
    </location>
</feature>
<keyword evidence="1" id="KW-1133">Transmembrane helix</keyword>
<organism evidence="2 3">
    <name type="scientific">Pristionchus entomophagus</name>
    <dbReference type="NCBI Taxonomy" id="358040"/>
    <lineage>
        <taxon>Eukaryota</taxon>
        <taxon>Metazoa</taxon>
        <taxon>Ecdysozoa</taxon>
        <taxon>Nematoda</taxon>
        <taxon>Chromadorea</taxon>
        <taxon>Rhabditida</taxon>
        <taxon>Rhabditina</taxon>
        <taxon>Diplogasteromorpha</taxon>
        <taxon>Diplogasteroidea</taxon>
        <taxon>Neodiplogasteridae</taxon>
        <taxon>Pristionchus</taxon>
    </lineage>
</organism>
<dbReference type="AlphaFoldDB" id="A0AAV5U8T5"/>
<sequence>EMCFSKNSRLIDSKFYDKFDHIIFILITVSHCLAIFACAYLWSLWLAILVYKAVFLLSIFMTLAQAMSGYIENCLSIMVLFILYHMGTALCLFNLHILFIHTHRGTTFYQWIPLKIREFYQILTETKHPKGHLYQKLEGIEFTKEKCSKVPLLEEDQEDFAPRGEQFIEKTCIEG</sequence>
<evidence type="ECO:0000313" key="3">
    <source>
        <dbReference type="Proteomes" id="UP001432027"/>
    </source>
</evidence>
<proteinExistence type="predicted"/>
<evidence type="ECO:0000313" key="2">
    <source>
        <dbReference type="EMBL" id="GMT03275.1"/>
    </source>
</evidence>
<keyword evidence="3" id="KW-1185">Reference proteome</keyword>
<reference evidence="2" key="1">
    <citation type="submission" date="2023-10" db="EMBL/GenBank/DDBJ databases">
        <title>Genome assembly of Pristionchus species.</title>
        <authorList>
            <person name="Yoshida K."/>
            <person name="Sommer R.J."/>
        </authorList>
    </citation>
    <scope>NUCLEOTIDE SEQUENCE</scope>
    <source>
        <strain evidence="2">RS0144</strain>
    </source>
</reference>